<dbReference type="InterPro" id="IPR028082">
    <property type="entry name" value="Peripla_BP_I"/>
</dbReference>
<comment type="caution">
    <text evidence="5">The sequence shown here is derived from an EMBL/GenBank/DDBJ whole genome shotgun (WGS) entry which is preliminary data.</text>
</comment>
<accession>K6DB30</accession>
<dbReference type="Pfam" id="PF00356">
    <property type="entry name" value="LacI"/>
    <property type="match status" value="1"/>
</dbReference>
<dbReference type="PROSITE" id="PS50932">
    <property type="entry name" value="HTH_LACI_2"/>
    <property type="match status" value="1"/>
</dbReference>
<dbReference type="PANTHER" id="PTHR30146">
    <property type="entry name" value="LACI-RELATED TRANSCRIPTIONAL REPRESSOR"/>
    <property type="match status" value="1"/>
</dbReference>
<name>K6DB30_9BACI</name>
<keyword evidence="6" id="KW-1185">Reference proteome</keyword>
<dbReference type="STRING" id="1117379.BABA_08146"/>
<evidence type="ECO:0000256" key="2">
    <source>
        <dbReference type="ARBA" id="ARBA00023125"/>
    </source>
</evidence>
<evidence type="ECO:0000313" key="6">
    <source>
        <dbReference type="Proteomes" id="UP000006316"/>
    </source>
</evidence>
<dbReference type="InterPro" id="IPR046335">
    <property type="entry name" value="LacI/GalR-like_sensor"/>
</dbReference>
<evidence type="ECO:0000259" key="4">
    <source>
        <dbReference type="PROSITE" id="PS50932"/>
    </source>
</evidence>
<reference evidence="5 6" key="1">
    <citation type="journal article" date="2012" name="Front. Microbiol.">
        <title>Redundancy and modularity in membrane-associated dissimilatory nitrate reduction in Bacillus.</title>
        <authorList>
            <person name="Heylen K."/>
            <person name="Keltjens J."/>
        </authorList>
    </citation>
    <scope>NUCLEOTIDE SEQUENCE [LARGE SCALE GENOMIC DNA]</scope>
    <source>
        <strain evidence="6">LMG 21833T</strain>
    </source>
</reference>
<keyword evidence="3" id="KW-0804">Transcription</keyword>
<dbReference type="Pfam" id="PF13377">
    <property type="entry name" value="Peripla_BP_3"/>
    <property type="match status" value="1"/>
</dbReference>
<dbReference type="CDD" id="cd01392">
    <property type="entry name" value="HTH_LacI"/>
    <property type="match status" value="1"/>
</dbReference>
<dbReference type="RefSeq" id="WP_007084652.1">
    <property type="nucleotide sequence ID" value="NZ_AJLS01000054.1"/>
</dbReference>
<evidence type="ECO:0000313" key="5">
    <source>
        <dbReference type="EMBL" id="EKN69747.1"/>
    </source>
</evidence>
<feature type="domain" description="HTH lacI-type" evidence="4">
    <location>
        <begin position="2"/>
        <end position="56"/>
    </location>
</feature>
<dbReference type="InterPro" id="IPR010982">
    <property type="entry name" value="Lambda_DNA-bd_dom_sf"/>
</dbReference>
<dbReference type="Gene3D" id="3.40.50.2300">
    <property type="match status" value="2"/>
</dbReference>
<keyword evidence="2" id="KW-0238">DNA-binding</keyword>
<dbReference type="InterPro" id="IPR000843">
    <property type="entry name" value="HTH_LacI"/>
</dbReference>
<dbReference type="AlphaFoldDB" id="K6DB30"/>
<dbReference type="GO" id="GO:0003700">
    <property type="term" value="F:DNA-binding transcription factor activity"/>
    <property type="evidence" value="ECO:0007669"/>
    <property type="project" value="TreeGrafter"/>
</dbReference>
<dbReference type="GO" id="GO:0000976">
    <property type="term" value="F:transcription cis-regulatory region binding"/>
    <property type="evidence" value="ECO:0007669"/>
    <property type="project" value="TreeGrafter"/>
</dbReference>
<proteinExistence type="predicted"/>
<dbReference type="Proteomes" id="UP000006316">
    <property type="component" value="Unassembled WGS sequence"/>
</dbReference>
<dbReference type="EMBL" id="AJLS01000054">
    <property type="protein sequence ID" value="EKN69747.1"/>
    <property type="molecule type" value="Genomic_DNA"/>
</dbReference>
<evidence type="ECO:0000256" key="3">
    <source>
        <dbReference type="ARBA" id="ARBA00023163"/>
    </source>
</evidence>
<dbReference type="SMART" id="SM00354">
    <property type="entry name" value="HTH_LACI"/>
    <property type="match status" value="1"/>
</dbReference>
<dbReference type="SUPFAM" id="SSF53822">
    <property type="entry name" value="Periplasmic binding protein-like I"/>
    <property type="match status" value="1"/>
</dbReference>
<dbReference type="Gene3D" id="1.10.260.40">
    <property type="entry name" value="lambda repressor-like DNA-binding domains"/>
    <property type="match status" value="1"/>
</dbReference>
<dbReference type="PANTHER" id="PTHR30146:SF136">
    <property type="entry name" value="NTD BIOSYNTHESIS OPERON REGULATOR NTDR"/>
    <property type="match status" value="1"/>
</dbReference>
<dbReference type="OrthoDB" id="9798934at2"/>
<organism evidence="5 6">
    <name type="scientific">Neobacillus bataviensis LMG 21833</name>
    <dbReference type="NCBI Taxonomy" id="1117379"/>
    <lineage>
        <taxon>Bacteria</taxon>
        <taxon>Bacillati</taxon>
        <taxon>Bacillota</taxon>
        <taxon>Bacilli</taxon>
        <taxon>Bacillales</taxon>
        <taxon>Bacillaceae</taxon>
        <taxon>Neobacillus</taxon>
    </lineage>
</organism>
<evidence type="ECO:0000256" key="1">
    <source>
        <dbReference type="ARBA" id="ARBA00023015"/>
    </source>
</evidence>
<sequence length="327" mass="37306">MATIADVAKKTGLSITTISRALNNHPYVSDKTKKLIFDTMEEMDFYPNSVAQQLRGKSTKLIGVVISYITNPFFAYLVDAIEREAYERGFQVVVLQTLEDPKRELTFIDMLKKKQLDGILMTNTENDTEIIKKYLLDGRIVMCNRYIGNEKLPIIHIDEKQATYEAIKHLLEKGYRKIAYCTGSNYHKNDHRYEGYLQALSEYNLEFDEDYYFSYRLNIKDGQRTLHDIVALKEKMPDAVFANGDEVGAGIISEAPKLGIKIPKDLAVVGFDDQPIAEVLHPSLTTVRQPIKEMGKYAADVLISKLLDEDPPKPIELRTTLIIRETT</sequence>
<dbReference type="eggNOG" id="COG1609">
    <property type="taxonomic scope" value="Bacteria"/>
</dbReference>
<dbReference type="PATRIC" id="fig|1117379.3.peg.1704"/>
<gene>
    <name evidence="5" type="ORF">BABA_08146</name>
</gene>
<protein>
    <submittedName>
        <fullName evidence="5">DegA family transcriptional regulator</fullName>
    </submittedName>
</protein>
<keyword evidence="1" id="KW-0805">Transcription regulation</keyword>
<dbReference type="CDD" id="cd06286">
    <property type="entry name" value="PBP1_CcpB-like"/>
    <property type="match status" value="1"/>
</dbReference>
<dbReference type="SUPFAM" id="SSF47413">
    <property type="entry name" value="lambda repressor-like DNA-binding domains"/>
    <property type="match status" value="1"/>
</dbReference>